<dbReference type="OrthoDB" id="8480887at2"/>
<evidence type="ECO:0000259" key="2">
    <source>
        <dbReference type="Pfam" id="PF20061"/>
    </source>
</evidence>
<gene>
    <name evidence="3" type="ORF">MCW_01558</name>
</gene>
<sequence>MSNSFHAFLGGSLGRVAIKLLTLSFLAGIVMNFLGWTPQNLMQTITEFLKSLWKTGFITFTNLFHITVMGAVIVVPIFLFLRIFRKK</sequence>
<dbReference type="HOGENOM" id="CLU_167396_0_0_5"/>
<keyword evidence="1" id="KW-1133">Transmembrane helix</keyword>
<evidence type="ECO:0000313" key="3">
    <source>
        <dbReference type="EMBL" id="EJF82904.1"/>
    </source>
</evidence>
<feature type="transmembrane region" description="Helical" evidence="1">
    <location>
        <begin position="57"/>
        <end position="81"/>
    </location>
</feature>
<keyword evidence="1" id="KW-0812">Transmembrane</keyword>
<dbReference type="Proteomes" id="UP000002646">
    <property type="component" value="Unassembled WGS sequence"/>
</dbReference>
<dbReference type="AlphaFoldDB" id="J0QJ29"/>
<feature type="transmembrane region" description="Helical" evidence="1">
    <location>
        <begin position="20"/>
        <end position="37"/>
    </location>
</feature>
<feature type="domain" description="DUF6460" evidence="2">
    <location>
        <begin position="52"/>
        <end position="85"/>
    </location>
</feature>
<accession>J0QJ29</accession>
<protein>
    <recommendedName>
        <fullName evidence="2">DUF6460 domain-containing protein</fullName>
    </recommendedName>
</protein>
<evidence type="ECO:0000313" key="4">
    <source>
        <dbReference type="Proteomes" id="UP000002646"/>
    </source>
</evidence>
<dbReference type="PATRIC" id="fig|1094564.3.peg.1813"/>
<dbReference type="EMBL" id="AILX01000032">
    <property type="protein sequence ID" value="EJF82904.1"/>
    <property type="molecule type" value="Genomic_DNA"/>
</dbReference>
<keyword evidence="1" id="KW-0472">Membrane</keyword>
<dbReference type="InterPro" id="IPR045594">
    <property type="entry name" value="DUF6460"/>
</dbReference>
<dbReference type="STRING" id="1094564.MCW_01558"/>
<organism evidence="3 4">
    <name type="scientific">Cardidatus Bartonella washoeensis 085-0475</name>
    <dbReference type="NCBI Taxonomy" id="1094564"/>
    <lineage>
        <taxon>Bacteria</taxon>
        <taxon>Pseudomonadati</taxon>
        <taxon>Pseudomonadota</taxon>
        <taxon>Alphaproteobacteria</taxon>
        <taxon>Hyphomicrobiales</taxon>
        <taxon>Bartonellaceae</taxon>
        <taxon>Bartonella</taxon>
    </lineage>
</organism>
<comment type="caution">
    <text evidence="3">The sequence shown here is derived from an EMBL/GenBank/DDBJ whole genome shotgun (WGS) entry which is preliminary data.</text>
</comment>
<dbReference type="RefSeq" id="WP_006926335.1">
    <property type="nucleotide sequence ID" value="NZ_JH725104.1"/>
</dbReference>
<dbReference type="Pfam" id="PF20061">
    <property type="entry name" value="DUF6460"/>
    <property type="match status" value="1"/>
</dbReference>
<evidence type="ECO:0000256" key="1">
    <source>
        <dbReference type="SAM" id="Phobius"/>
    </source>
</evidence>
<name>J0QJ29_9HYPH</name>
<reference evidence="3 4" key="1">
    <citation type="submission" date="2012-03" db="EMBL/GenBank/DDBJ databases">
        <title>The Genome Sequence of Bartonella washoensis 085-0475.</title>
        <authorList>
            <consortium name="The Broad Institute Genome Sequencing Platform"/>
            <consortium name="The Broad Institute Genome Sequencing Center for Infectious Disease"/>
            <person name="Feldgarden M."/>
            <person name="Kirby J."/>
            <person name="Kosoy M."/>
            <person name="Birtles R."/>
            <person name="Probert W.S."/>
            <person name="Chiaraviglio L."/>
            <person name="Young S.K."/>
            <person name="Zeng Q."/>
            <person name="Gargeya S."/>
            <person name="Fitzgerald M."/>
            <person name="Haas B."/>
            <person name="Abouelleil A."/>
            <person name="Alvarado L."/>
            <person name="Arachchi H.M."/>
            <person name="Berlin A."/>
            <person name="Chapman S.B."/>
            <person name="Gearin G."/>
            <person name="Goldberg J."/>
            <person name="Griggs A."/>
            <person name="Gujja S."/>
            <person name="Hansen M."/>
            <person name="Heiman D."/>
            <person name="Howarth C."/>
            <person name="Larimer J."/>
            <person name="Lui A."/>
            <person name="MacDonald P.J.P."/>
            <person name="McCowen C."/>
            <person name="Montmayeur A."/>
            <person name="Murphy C."/>
            <person name="Neiman D."/>
            <person name="Pearson M."/>
            <person name="Priest M."/>
            <person name="Roberts A."/>
            <person name="Saif S."/>
            <person name="Shea T."/>
            <person name="Sisk P."/>
            <person name="Stolte C."/>
            <person name="Sykes S."/>
            <person name="Wortman J."/>
            <person name="Nusbaum C."/>
            <person name="Birren B."/>
        </authorList>
    </citation>
    <scope>NUCLEOTIDE SEQUENCE [LARGE SCALE GENOMIC DNA]</scope>
    <source>
        <strain evidence="3 4">085-0475</strain>
    </source>
</reference>
<proteinExistence type="predicted"/>